<dbReference type="Proteomes" id="UP000707206">
    <property type="component" value="Unassembled WGS sequence"/>
</dbReference>
<feature type="domain" description="DUF3298" evidence="1">
    <location>
        <begin position="159"/>
        <end position="235"/>
    </location>
</feature>
<comment type="caution">
    <text evidence="3">The sequence shown here is derived from an EMBL/GenBank/DDBJ whole genome shotgun (WGS) entry which is preliminary data.</text>
</comment>
<evidence type="ECO:0000313" key="4">
    <source>
        <dbReference type="Proteomes" id="UP000707206"/>
    </source>
</evidence>
<dbReference type="Gene3D" id="3.90.640.20">
    <property type="entry name" value="Heat-shock cognate protein, ATPase"/>
    <property type="match status" value="1"/>
</dbReference>
<keyword evidence="4" id="KW-1185">Reference proteome</keyword>
<sequence>MKSSMTYVLLFLLLIGCKKTEKLTFEPLMVNENECAECTKVSIVVPKPLDRTRLANTINATLEEEIIALLSFDDEVEVTSMDEAIQSFSQGYQKMRDLFEDETTPWEAKIEGTITYEDTEHLTIEMNSYIFTGGAHGYSINQFLNFDKQKGRELENWELFKNQQDFEEFAETKFREQEAIPENASINHTGLMFERDSFYLPDNIGFTEQGIKLLYNPYEVASYSDGAISLVLPFEEVKPYLANRIKS</sequence>
<proteinExistence type="predicted"/>
<reference evidence="3" key="1">
    <citation type="submission" date="2019-07" db="EMBL/GenBank/DDBJ databases">
        <authorList>
            <person name="De-Chao Zhang Q."/>
        </authorList>
    </citation>
    <scope>NUCLEOTIDE SEQUENCE</scope>
    <source>
        <strain evidence="3">TP-CH-4</strain>
    </source>
</reference>
<dbReference type="InterPro" id="IPR025303">
    <property type="entry name" value="PdaC"/>
</dbReference>
<dbReference type="InterPro" id="IPR021729">
    <property type="entry name" value="DUF3298"/>
</dbReference>
<dbReference type="Pfam" id="PF11738">
    <property type="entry name" value="DUF3298"/>
    <property type="match status" value="1"/>
</dbReference>
<dbReference type="Pfam" id="PF13739">
    <property type="entry name" value="PdaC"/>
    <property type="match status" value="1"/>
</dbReference>
<accession>A0A967E654</accession>
<evidence type="ECO:0000259" key="2">
    <source>
        <dbReference type="Pfam" id="PF13739"/>
    </source>
</evidence>
<dbReference type="InterPro" id="IPR037126">
    <property type="entry name" value="PdaC/RsiV-like_sf"/>
</dbReference>
<dbReference type="RefSeq" id="WP_152573289.1">
    <property type="nucleotide sequence ID" value="NZ_VIKU02000001.1"/>
</dbReference>
<name>A0A967E654_9FLAO</name>
<organism evidence="3 4">
    <name type="scientific">Pelagihabitans pacificus</name>
    <dbReference type="NCBI Taxonomy" id="2696054"/>
    <lineage>
        <taxon>Bacteria</taxon>
        <taxon>Pseudomonadati</taxon>
        <taxon>Bacteroidota</taxon>
        <taxon>Flavobacteriia</taxon>
        <taxon>Flavobacteriales</taxon>
        <taxon>Flavobacteriaceae</taxon>
        <taxon>Pelagihabitans</taxon>
    </lineage>
</organism>
<dbReference type="AlphaFoldDB" id="A0A967E654"/>
<evidence type="ECO:0000259" key="1">
    <source>
        <dbReference type="Pfam" id="PF11738"/>
    </source>
</evidence>
<reference evidence="3" key="2">
    <citation type="submission" date="2020-03" db="EMBL/GenBank/DDBJ databases">
        <title>Flavobacteriaceae bacterium strain TP-CH-4, a member of the family Flavobacteriaceae isolated from a deep-sea seamount.</title>
        <authorList>
            <person name="Zhang D.-C."/>
        </authorList>
    </citation>
    <scope>NUCLEOTIDE SEQUENCE</scope>
    <source>
        <strain evidence="3">TP-CH-4</strain>
    </source>
</reference>
<dbReference type="Gene3D" id="3.30.565.40">
    <property type="entry name" value="Fervidobacterium nodosum Rt17-B1 like"/>
    <property type="match status" value="1"/>
</dbReference>
<gene>
    <name evidence="3" type="ORF">FK220_005680</name>
</gene>
<protein>
    <submittedName>
        <fullName evidence="3">DUF3298 and DUF4163 domain-containing protein</fullName>
    </submittedName>
</protein>
<feature type="domain" description="Deacetylase PdaC" evidence="2">
    <location>
        <begin position="36"/>
        <end position="138"/>
    </location>
</feature>
<evidence type="ECO:0000313" key="3">
    <source>
        <dbReference type="EMBL" id="NHF58819.1"/>
    </source>
</evidence>
<dbReference type="PROSITE" id="PS51257">
    <property type="entry name" value="PROKAR_LIPOPROTEIN"/>
    <property type="match status" value="1"/>
</dbReference>
<dbReference type="EMBL" id="VIKU02000001">
    <property type="protein sequence ID" value="NHF58819.1"/>
    <property type="molecule type" value="Genomic_DNA"/>
</dbReference>